<dbReference type="Pfam" id="PF01870">
    <property type="entry name" value="Hjc"/>
    <property type="match status" value="1"/>
</dbReference>
<evidence type="ECO:0000256" key="10">
    <source>
        <dbReference type="ARBA" id="ARBA00023204"/>
    </source>
</evidence>
<evidence type="ECO:0000256" key="8">
    <source>
        <dbReference type="ARBA" id="ARBA00023125"/>
    </source>
</evidence>
<evidence type="ECO:0000256" key="6">
    <source>
        <dbReference type="ARBA" id="ARBA00022801"/>
    </source>
</evidence>
<comment type="cofactor">
    <cofactor evidence="1">
        <name>Mg(2+)</name>
        <dbReference type="ChEBI" id="CHEBI:18420"/>
    </cofactor>
</comment>
<dbReference type="InterPro" id="IPR002732">
    <property type="entry name" value="Hjc"/>
</dbReference>
<organism evidence="12 13">
    <name type="scientific">Candidatus Iainarchaeum sp</name>
    <dbReference type="NCBI Taxonomy" id="3101447"/>
    <lineage>
        <taxon>Archaea</taxon>
        <taxon>Candidatus Iainarchaeota</taxon>
        <taxon>Candidatus Iainarchaeia</taxon>
        <taxon>Candidatus Iainarchaeales</taxon>
        <taxon>Candidatus Iainarchaeaceae</taxon>
        <taxon>Candidatus Iainarchaeum</taxon>
    </lineage>
</organism>
<dbReference type="InterPro" id="IPR011335">
    <property type="entry name" value="Restrct_endonuc-II-like"/>
</dbReference>
<comment type="caution">
    <text evidence="12">The sequence shown here is derived from an EMBL/GenBank/DDBJ whole genome shotgun (WGS) entry which is preliminary data.</text>
</comment>
<dbReference type="InterPro" id="IPR011856">
    <property type="entry name" value="tRNA_endonuc-like_dom_sf"/>
</dbReference>
<evidence type="ECO:0000256" key="4">
    <source>
        <dbReference type="ARBA" id="ARBA00022759"/>
    </source>
</evidence>
<keyword evidence="3" id="KW-0479">Metal-binding</keyword>
<dbReference type="GO" id="GO:0006310">
    <property type="term" value="P:DNA recombination"/>
    <property type="evidence" value="ECO:0007669"/>
    <property type="project" value="UniProtKB-KW"/>
</dbReference>
<evidence type="ECO:0000256" key="5">
    <source>
        <dbReference type="ARBA" id="ARBA00022763"/>
    </source>
</evidence>
<keyword evidence="10" id="KW-0234">DNA repair</keyword>
<evidence type="ECO:0000256" key="11">
    <source>
        <dbReference type="ARBA" id="ARBA00029354"/>
    </source>
</evidence>
<dbReference type="InterPro" id="IPR014428">
    <property type="entry name" value="Hjc_arc"/>
</dbReference>
<keyword evidence="9" id="KW-0233">DNA recombination</keyword>
<keyword evidence="7" id="KW-0460">Magnesium</keyword>
<keyword evidence="6" id="KW-0378">Hydrolase</keyword>
<dbReference type="AlphaFoldDB" id="A0A7K4BYW7"/>
<keyword evidence="5" id="KW-0227">DNA damage</keyword>
<dbReference type="Proteomes" id="UP000526302">
    <property type="component" value="Unassembled WGS sequence"/>
</dbReference>
<evidence type="ECO:0008006" key="14">
    <source>
        <dbReference type="Google" id="ProtNLM"/>
    </source>
</evidence>
<dbReference type="EMBL" id="JAAZKV010000009">
    <property type="protein sequence ID" value="NMA44392.1"/>
    <property type="molecule type" value="Genomic_DNA"/>
</dbReference>
<evidence type="ECO:0000256" key="9">
    <source>
        <dbReference type="ARBA" id="ARBA00023172"/>
    </source>
</evidence>
<keyword evidence="4" id="KW-0255">Endonuclease</keyword>
<reference evidence="12 13" key="1">
    <citation type="journal article" date="2020" name="Biotechnol. Biofuels">
        <title>New insights from the biogas microbiome by comprehensive genome-resolved metagenomics of nearly 1600 species originating from multiple anaerobic digesters.</title>
        <authorList>
            <person name="Campanaro S."/>
            <person name="Treu L."/>
            <person name="Rodriguez-R L.M."/>
            <person name="Kovalovszki A."/>
            <person name="Ziels R.M."/>
            <person name="Maus I."/>
            <person name="Zhu X."/>
            <person name="Kougias P.G."/>
            <person name="Basile A."/>
            <person name="Luo G."/>
            <person name="Schluter A."/>
            <person name="Konstantinidis K.T."/>
            <person name="Angelidaki I."/>
        </authorList>
    </citation>
    <scope>NUCLEOTIDE SEQUENCE [LARGE SCALE GENOMIC DNA]</scope>
    <source>
        <strain evidence="12">AS22ysBPME_79</strain>
    </source>
</reference>
<sequence>MAFYNKGANAERELIKVLDGRGFAVLRVAGSGVNPIPSPDVVALKGGKIFAVECKARKGDYLAIPIKNMVDEINWSRVAGAEFFVGWKVPHKGWFFLKPEQFRITDKNYMVSLEEVLRVGKKLEEIFV</sequence>
<dbReference type="PANTHER" id="PTHR39651:SF1">
    <property type="entry name" value="HOLLIDAY JUNCTION RESOLVASE HJC"/>
    <property type="match status" value="1"/>
</dbReference>
<evidence type="ECO:0000256" key="3">
    <source>
        <dbReference type="ARBA" id="ARBA00022723"/>
    </source>
</evidence>
<evidence type="ECO:0000313" key="13">
    <source>
        <dbReference type="Proteomes" id="UP000526302"/>
    </source>
</evidence>
<keyword evidence="2" id="KW-0540">Nuclease</keyword>
<name>A0A7K4BYW7_9ARCH</name>
<comment type="catalytic activity">
    <reaction evidence="11">
        <text>Endonucleolytic cleavage at a junction such as a reciprocal single-stranded crossover between two homologous DNA duplexes (Holliday junction).</text>
        <dbReference type="EC" id="3.1.21.10"/>
    </reaction>
</comment>
<dbReference type="GO" id="GO:0003677">
    <property type="term" value="F:DNA binding"/>
    <property type="evidence" value="ECO:0007669"/>
    <property type="project" value="UniProtKB-KW"/>
</dbReference>
<keyword evidence="8" id="KW-0238">DNA-binding</keyword>
<dbReference type="GO" id="GO:0006281">
    <property type="term" value="P:DNA repair"/>
    <property type="evidence" value="ECO:0007669"/>
    <property type="project" value="UniProtKB-KW"/>
</dbReference>
<accession>A0A7K4BYW7</accession>
<dbReference type="GO" id="GO:0008821">
    <property type="term" value="F:crossover junction DNA endonuclease activity"/>
    <property type="evidence" value="ECO:0007669"/>
    <property type="project" value="UniProtKB-EC"/>
</dbReference>
<evidence type="ECO:0000256" key="7">
    <source>
        <dbReference type="ARBA" id="ARBA00022842"/>
    </source>
</evidence>
<evidence type="ECO:0000313" key="12">
    <source>
        <dbReference type="EMBL" id="NMA44392.1"/>
    </source>
</evidence>
<dbReference type="Gene3D" id="3.40.1350.10">
    <property type="match status" value="1"/>
</dbReference>
<dbReference type="NCBIfam" id="NF040854">
    <property type="entry name" value="Hol_resolv_Hjc"/>
    <property type="match status" value="1"/>
</dbReference>
<dbReference type="SUPFAM" id="SSF52980">
    <property type="entry name" value="Restriction endonuclease-like"/>
    <property type="match status" value="1"/>
</dbReference>
<proteinExistence type="predicted"/>
<dbReference type="GO" id="GO:0046872">
    <property type="term" value="F:metal ion binding"/>
    <property type="evidence" value="ECO:0007669"/>
    <property type="project" value="UniProtKB-KW"/>
</dbReference>
<protein>
    <recommendedName>
        <fullName evidence="14">Holliday junction resolvase</fullName>
    </recommendedName>
</protein>
<dbReference type="PIRSF" id="PIRSF004985">
    <property type="entry name" value="Hlld_jn_rslvs_ar"/>
    <property type="match status" value="1"/>
</dbReference>
<evidence type="ECO:0000256" key="2">
    <source>
        <dbReference type="ARBA" id="ARBA00022722"/>
    </source>
</evidence>
<gene>
    <name evidence="12" type="ORF">GX950_01090</name>
</gene>
<evidence type="ECO:0000256" key="1">
    <source>
        <dbReference type="ARBA" id="ARBA00001946"/>
    </source>
</evidence>
<dbReference type="PANTHER" id="PTHR39651">
    <property type="entry name" value="HOLLIDAY JUNCTION RESOLVASE HJC"/>
    <property type="match status" value="1"/>
</dbReference>